<protein>
    <submittedName>
        <fullName evidence="6">Phosphoglyceromutase</fullName>
    </submittedName>
</protein>
<dbReference type="GO" id="GO:0003677">
    <property type="term" value="F:DNA binding"/>
    <property type="evidence" value="ECO:0007669"/>
    <property type="project" value="UniProtKB-KW"/>
</dbReference>
<dbReference type="PRINTS" id="PR00038">
    <property type="entry name" value="HTHLUXR"/>
</dbReference>
<feature type="domain" description="HTH luxR-type" evidence="4">
    <location>
        <begin position="149"/>
        <end position="214"/>
    </location>
</feature>
<dbReference type="InterPro" id="IPR001789">
    <property type="entry name" value="Sig_transdc_resp-reg_receiver"/>
</dbReference>
<keyword evidence="1 3" id="KW-0597">Phosphoprotein</keyword>
<evidence type="ECO:0000313" key="7">
    <source>
        <dbReference type="Proteomes" id="UP000037755"/>
    </source>
</evidence>
<dbReference type="Pfam" id="PF00196">
    <property type="entry name" value="GerE"/>
    <property type="match status" value="1"/>
</dbReference>
<accession>A0A0M9VJJ1</accession>
<dbReference type="CDD" id="cd17535">
    <property type="entry name" value="REC_NarL-like"/>
    <property type="match status" value="1"/>
</dbReference>
<evidence type="ECO:0000256" key="3">
    <source>
        <dbReference type="PROSITE-ProRule" id="PRU00169"/>
    </source>
</evidence>
<dbReference type="PANTHER" id="PTHR43214:SF43">
    <property type="entry name" value="TWO-COMPONENT RESPONSE REGULATOR"/>
    <property type="match status" value="1"/>
</dbReference>
<reference evidence="6 7" key="1">
    <citation type="submission" date="2015-08" db="EMBL/GenBank/DDBJ databases">
        <title>Whole genome sequence of Flavobacterium akiainvivens IK-1T, from decaying Wikstroemia oahuensis, an endemic Hawaiian shrub.</title>
        <authorList>
            <person name="Wan X."/>
            <person name="Hou S."/>
            <person name="Saito J."/>
            <person name="Donachie S."/>
        </authorList>
    </citation>
    <scope>NUCLEOTIDE SEQUENCE [LARGE SCALE GENOMIC DNA]</scope>
    <source>
        <strain evidence="6 7">IK-1</strain>
    </source>
</reference>
<dbReference type="PATRIC" id="fig|1202724.3.peg.3846"/>
<proteinExistence type="predicted"/>
<dbReference type="AlphaFoldDB" id="A0A0M9VJJ1"/>
<name>A0A0M9VJJ1_9FLAO</name>
<dbReference type="PANTHER" id="PTHR43214">
    <property type="entry name" value="TWO-COMPONENT RESPONSE REGULATOR"/>
    <property type="match status" value="1"/>
</dbReference>
<dbReference type="InterPro" id="IPR016032">
    <property type="entry name" value="Sig_transdc_resp-reg_C-effctor"/>
</dbReference>
<feature type="domain" description="Response regulatory" evidence="5">
    <location>
        <begin position="5"/>
        <end position="123"/>
    </location>
</feature>
<keyword evidence="7" id="KW-1185">Reference proteome</keyword>
<dbReference type="Gene3D" id="3.40.50.2300">
    <property type="match status" value="1"/>
</dbReference>
<dbReference type="SMART" id="SM00448">
    <property type="entry name" value="REC"/>
    <property type="match status" value="1"/>
</dbReference>
<dbReference type="PROSITE" id="PS50110">
    <property type="entry name" value="RESPONSE_REGULATORY"/>
    <property type="match status" value="1"/>
</dbReference>
<dbReference type="RefSeq" id="WP_054409543.1">
    <property type="nucleotide sequence ID" value="NZ_FOYA01000002.1"/>
</dbReference>
<comment type="caution">
    <text evidence="6">The sequence shown here is derived from an EMBL/GenBank/DDBJ whole genome shotgun (WGS) entry which is preliminary data.</text>
</comment>
<evidence type="ECO:0000313" key="6">
    <source>
        <dbReference type="EMBL" id="KOS07826.1"/>
    </source>
</evidence>
<organism evidence="6 7">
    <name type="scientific">Flavobacterium akiainvivens</name>
    <dbReference type="NCBI Taxonomy" id="1202724"/>
    <lineage>
        <taxon>Bacteria</taxon>
        <taxon>Pseudomonadati</taxon>
        <taxon>Bacteroidota</taxon>
        <taxon>Flavobacteriia</taxon>
        <taxon>Flavobacteriales</taxon>
        <taxon>Flavobacteriaceae</taxon>
        <taxon>Flavobacterium</taxon>
    </lineage>
</organism>
<feature type="modified residue" description="4-aspartylphosphate" evidence="3">
    <location>
        <position position="58"/>
    </location>
</feature>
<evidence type="ECO:0000256" key="1">
    <source>
        <dbReference type="ARBA" id="ARBA00022553"/>
    </source>
</evidence>
<sequence>METIKITITDDDALIVSLLQNYLQSLDGIEVLFTAGSGDELLQKLTDATTLPDVALLDLKMAGMDGIEATEKLKQRWPDIKVIVVSSHYQKSFMGFMLKTGVSAFLPKGISPVELVTIIRTVQQQGYYFKDDQLAALRTQIPTNAPRPALSDEEGLSEREVEVLKLICQQKTAKEIGDLLFITQRTAEGHKNNLFAKTGAKNIAGLVIYAIQHGIIRVDELPVIS</sequence>
<dbReference type="SMART" id="SM00421">
    <property type="entry name" value="HTH_LUXR"/>
    <property type="match status" value="1"/>
</dbReference>
<dbReference type="InterPro" id="IPR000792">
    <property type="entry name" value="Tscrpt_reg_LuxR_C"/>
</dbReference>
<evidence type="ECO:0000256" key="2">
    <source>
        <dbReference type="ARBA" id="ARBA00023125"/>
    </source>
</evidence>
<dbReference type="STRING" id="1202724.AM493_18525"/>
<dbReference type="InterPro" id="IPR039420">
    <property type="entry name" value="WalR-like"/>
</dbReference>
<dbReference type="OrthoDB" id="9797341at2"/>
<dbReference type="GO" id="GO:0000160">
    <property type="term" value="P:phosphorelay signal transduction system"/>
    <property type="evidence" value="ECO:0007669"/>
    <property type="project" value="InterPro"/>
</dbReference>
<evidence type="ECO:0000259" key="5">
    <source>
        <dbReference type="PROSITE" id="PS50110"/>
    </source>
</evidence>
<dbReference type="InterPro" id="IPR058245">
    <property type="entry name" value="NreC/VraR/RcsB-like_REC"/>
</dbReference>
<dbReference type="SUPFAM" id="SSF46894">
    <property type="entry name" value="C-terminal effector domain of the bipartite response regulators"/>
    <property type="match status" value="1"/>
</dbReference>
<gene>
    <name evidence="6" type="ORF">AM493_18525</name>
</gene>
<dbReference type="Proteomes" id="UP000037755">
    <property type="component" value="Unassembled WGS sequence"/>
</dbReference>
<dbReference type="CDD" id="cd06170">
    <property type="entry name" value="LuxR_C_like"/>
    <property type="match status" value="1"/>
</dbReference>
<dbReference type="PROSITE" id="PS50043">
    <property type="entry name" value="HTH_LUXR_2"/>
    <property type="match status" value="1"/>
</dbReference>
<evidence type="ECO:0000259" key="4">
    <source>
        <dbReference type="PROSITE" id="PS50043"/>
    </source>
</evidence>
<dbReference type="InterPro" id="IPR011006">
    <property type="entry name" value="CheY-like_superfamily"/>
</dbReference>
<dbReference type="GO" id="GO:0006355">
    <property type="term" value="P:regulation of DNA-templated transcription"/>
    <property type="evidence" value="ECO:0007669"/>
    <property type="project" value="InterPro"/>
</dbReference>
<dbReference type="SUPFAM" id="SSF52172">
    <property type="entry name" value="CheY-like"/>
    <property type="match status" value="1"/>
</dbReference>
<dbReference type="EMBL" id="LIYD01000005">
    <property type="protein sequence ID" value="KOS07826.1"/>
    <property type="molecule type" value="Genomic_DNA"/>
</dbReference>
<dbReference type="Pfam" id="PF00072">
    <property type="entry name" value="Response_reg"/>
    <property type="match status" value="1"/>
</dbReference>
<keyword evidence="2" id="KW-0238">DNA-binding</keyword>